<protein>
    <recommendedName>
        <fullName evidence="4">Knl1 C-terminal RWD domain-containing protein</fullName>
    </recommendedName>
</protein>
<evidence type="ECO:0000256" key="1">
    <source>
        <dbReference type="SAM" id="Coils"/>
    </source>
</evidence>
<dbReference type="EnsemblMetazoa" id="SMAR000693-RA">
    <property type="protein sequence ID" value="SMAR000693-PA"/>
    <property type="gene ID" value="SMAR000693"/>
</dbReference>
<sequence length="651" mass="74536">EFTEVATHLINEKNQLKIEKGKRKSVLFEDGEDMELTEVGLHLSMDVGSAKRDISAFEVQKSVILNEKLQLTPLNDEIDENKRENVVEKTRSIVLDCDENMEYTQTAKNISGIGDSMKIVELQRKKEETILNIEKHEVNSIKSCEKPAISTKSCEKPANSIKSCEKATKSCEKPAISTKSCEKSAISTRVLQFLMTNEEKSEKRSFKLPENERSTTEFLDVSGRSFVTDQSLMDLSLHDTPTVEELICDETFPLVSESLNQSSQLQLPTLPTTEMSKISAVELITPQHQRQLDETKYLSKNIGFSCDKLDNERKRLVSSAVSILNVDSEVSMIENNSPMEELLDENSYFYLTVENQLSLMLDSVPSQYEIDEIRKLDAEIEEKEKILEEKKKELAKVKEEVELLRPVFDRLQTESDSAAKEKQEAIDSFEQFKEQTYEMHRRAHTEWSYREGDFESHDETGFSISYFNRSLLLEVAYGEKIEAPECLSHLPAFTITSITLKPNPNKKEKTKLSELCHWLILQGLNQETFLEKSPTTFEMYNVLIEVSLAVSGTRIFVYDLEHVAAKHRLEVEDKTVWINFPHEKAHVLFRLGFNILPNSYPDTKIHPKVDVTIGKITLEKLVLDVLDKVQPSPRYICKMVAAVESFLDSFK</sequence>
<keyword evidence="1" id="KW-0175">Coiled coil</keyword>
<feature type="coiled-coil region" evidence="1">
    <location>
        <begin position="370"/>
        <end position="404"/>
    </location>
</feature>
<dbReference type="Proteomes" id="UP000014500">
    <property type="component" value="Unassembled WGS sequence"/>
</dbReference>
<dbReference type="EMBL" id="JH430174">
    <property type="status" value="NOT_ANNOTATED_CDS"/>
    <property type="molecule type" value="Genomic_DNA"/>
</dbReference>
<proteinExistence type="predicted"/>
<reference evidence="3" key="1">
    <citation type="submission" date="2011-05" db="EMBL/GenBank/DDBJ databases">
        <authorList>
            <person name="Richards S.R."/>
            <person name="Qu J."/>
            <person name="Jiang H."/>
            <person name="Jhangiani S.N."/>
            <person name="Agravi P."/>
            <person name="Goodspeed R."/>
            <person name="Gross S."/>
            <person name="Mandapat C."/>
            <person name="Jackson L."/>
            <person name="Mathew T."/>
            <person name="Pu L."/>
            <person name="Thornton R."/>
            <person name="Saada N."/>
            <person name="Wilczek-Boney K.B."/>
            <person name="Lee S."/>
            <person name="Kovar C."/>
            <person name="Wu Y."/>
            <person name="Scherer S.E."/>
            <person name="Worley K.C."/>
            <person name="Muzny D.M."/>
            <person name="Gibbs R."/>
        </authorList>
    </citation>
    <scope>NUCLEOTIDE SEQUENCE</scope>
    <source>
        <strain evidence="3">Brora</strain>
    </source>
</reference>
<name>T1IIJ4_STRMM</name>
<accession>T1IIJ4</accession>
<reference evidence="2" key="2">
    <citation type="submission" date="2015-02" db="UniProtKB">
        <authorList>
            <consortium name="EnsemblMetazoa"/>
        </authorList>
    </citation>
    <scope>IDENTIFICATION</scope>
</reference>
<organism evidence="2 3">
    <name type="scientific">Strigamia maritima</name>
    <name type="common">European centipede</name>
    <name type="synonym">Geophilus maritimus</name>
    <dbReference type="NCBI Taxonomy" id="126957"/>
    <lineage>
        <taxon>Eukaryota</taxon>
        <taxon>Metazoa</taxon>
        <taxon>Ecdysozoa</taxon>
        <taxon>Arthropoda</taxon>
        <taxon>Myriapoda</taxon>
        <taxon>Chilopoda</taxon>
        <taxon>Pleurostigmophora</taxon>
        <taxon>Geophilomorpha</taxon>
        <taxon>Linotaeniidae</taxon>
        <taxon>Strigamia</taxon>
    </lineage>
</organism>
<dbReference type="HOGENOM" id="CLU_421276_0_0_1"/>
<evidence type="ECO:0000313" key="2">
    <source>
        <dbReference type="EnsemblMetazoa" id="SMAR000693-PA"/>
    </source>
</evidence>
<dbReference type="AlphaFoldDB" id="T1IIJ4"/>
<dbReference type="STRING" id="126957.T1IIJ4"/>
<evidence type="ECO:0008006" key="4">
    <source>
        <dbReference type="Google" id="ProtNLM"/>
    </source>
</evidence>
<keyword evidence="3" id="KW-1185">Reference proteome</keyword>
<evidence type="ECO:0000313" key="3">
    <source>
        <dbReference type="Proteomes" id="UP000014500"/>
    </source>
</evidence>